<reference evidence="1 2" key="1">
    <citation type="submission" date="2017-11" db="EMBL/GenBank/DDBJ databases">
        <title>Comparitive Functional Genomics of Dry Heat Resistant strains isolated from the Viking Spacecraft.</title>
        <authorList>
            <person name="Seuylemezian A."/>
            <person name="Cooper K."/>
            <person name="Vaishampayan P."/>
        </authorList>
    </citation>
    <scope>NUCLEOTIDE SEQUENCE [LARGE SCALE GENOMIC DNA]</scope>
    <source>
        <strain evidence="1 2">V32-6</strain>
    </source>
</reference>
<gene>
    <name evidence="1" type="ORF">CVD27_00555</name>
</gene>
<dbReference type="Proteomes" id="UP000234950">
    <property type="component" value="Unassembled WGS sequence"/>
</dbReference>
<dbReference type="Gene3D" id="2.60.40.1630">
    <property type="entry name" value="bacillus anthracis domain"/>
    <property type="match status" value="1"/>
</dbReference>
<accession>A0A2N5HXV6</accession>
<protein>
    <recommendedName>
        <fullName evidence="3">DUF4179 domain-containing protein</fullName>
    </recommendedName>
</protein>
<name>A0A2N5HXV6_9BACI</name>
<dbReference type="EMBL" id="PGVE01000004">
    <property type="protein sequence ID" value="PLS10329.1"/>
    <property type="molecule type" value="Genomic_DNA"/>
</dbReference>
<proteinExistence type="predicted"/>
<comment type="caution">
    <text evidence="1">The sequence shown here is derived from an EMBL/GenBank/DDBJ whole genome shotgun (WGS) entry which is preliminary data.</text>
</comment>
<evidence type="ECO:0008006" key="3">
    <source>
        <dbReference type="Google" id="ProtNLM"/>
    </source>
</evidence>
<evidence type="ECO:0000313" key="2">
    <source>
        <dbReference type="Proteomes" id="UP000234950"/>
    </source>
</evidence>
<keyword evidence="2" id="KW-1185">Reference proteome</keyword>
<evidence type="ECO:0000313" key="1">
    <source>
        <dbReference type="EMBL" id="PLS10329.1"/>
    </source>
</evidence>
<sequence length="169" mass="19220">MAKHQIFTKNKDGVKMRKLPNYTVRFIGAALCISLLFGFAFPTLTNAQSSKGLGSSEDNGIRLTINDYSIINHGQDIQLHYTITSNSNIQVSSNTKSLIENPYIWIGHTLVREESESFKKVSNNEYKGTIIAQMHHYRTDNTEMSFHTHGIVNQKGQWTVNFMLKSSQY</sequence>
<dbReference type="RefSeq" id="WP_101645957.1">
    <property type="nucleotide sequence ID" value="NZ_PGVE01000004.1"/>
</dbReference>
<dbReference type="AlphaFoldDB" id="A0A2N5HXV6"/>
<organism evidence="1 2">
    <name type="scientific">Neobacillus cucumis</name>
    <dbReference type="NCBI Taxonomy" id="1740721"/>
    <lineage>
        <taxon>Bacteria</taxon>
        <taxon>Bacillati</taxon>
        <taxon>Bacillota</taxon>
        <taxon>Bacilli</taxon>
        <taxon>Bacillales</taxon>
        <taxon>Bacillaceae</taxon>
        <taxon>Neobacillus</taxon>
    </lineage>
</organism>
<dbReference type="OrthoDB" id="2844544at2"/>